<dbReference type="EMBL" id="JALLPB020000598">
    <property type="protein sequence ID" value="KAL3807688.1"/>
    <property type="molecule type" value="Genomic_DNA"/>
</dbReference>
<dbReference type="InterPro" id="IPR010920">
    <property type="entry name" value="LSM_dom_sf"/>
</dbReference>
<accession>A0ABD3R4P6</accession>
<dbReference type="PANTHER" id="PTHR30566:SF5">
    <property type="entry name" value="MECHANOSENSITIVE ION CHANNEL PROTEIN 1, MITOCHONDRIAL-RELATED"/>
    <property type="match status" value="1"/>
</dbReference>
<keyword evidence="4" id="KW-1133">Transmembrane helix</keyword>
<gene>
    <name evidence="8" type="ORF">ACHAXA_007334</name>
</gene>
<dbReference type="InterPro" id="IPR023408">
    <property type="entry name" value="MscS_beta-dom_sf"/>
</dbReference>
<keyword evidence="9" id="KW-1185">Reference proteome</keyword>
<evidence type="ECO:0000313" key="8">
    <source>
        <dbReference type="EMBL" id="KAL3807688.1"/>
    </source>
</evidence>
<evidence type="ECO:0000259" key="7">
    <source>
        <dbReference type="Pfam" id="PF00924"/>
    </source>
</evidence>
<keyword evidence="3" id="KW-0812">Transmembrane</keyword>
<keyword evidence="2" id="KW-1003">Cell membrane</keyword>
<protein>
    <recommendedName>
        <fullName evidence="7">Mechanosensitive ion channel MscS domain-containing protein</fullName>
    </recommendedName>
</protein>
<evidence type="ECO:0000256" key="2">
    <source>
        <dbReference type="ARBA" id="ARBA00022475"/>
    </source>
</evidence>
<evidence type="ECO:0000256" key="1">
    <source>
        <dbReference type="ARBA" id="ARBA00004651"/>
    </source>
</evidence>
<dbReference type="SUPFAM" id="SSF82689">
    <property type="entry name" value="Mechanosensitive channel protein MscS (YggB), C-terminal domain"/>
    <property type="match status" value="1"/>
</dbReference>
<keyword evidence="6" id="KW-0732">Signal</keyword>
<feature type="domain" description="Mechanosensitive ion channel MscS" evidence="7">
    <location>
        <begin position="303"/>
        <end position="366"/>
    </location>
</feature>
<dbReference type="Gene3D" id="2.30.30.60">
    <property type="match status" value="1"/>
</dbReference>
<dbReference type="InterPro" id="IPR011066">
    <property type="entry name" value="MscS_channel_C_sf"/>
</dbReference>
<keyword evidence="5" id="KW-0472">Membrane</keyword>
<dbReference type="AlphaFoldDB" id="A0ABD3R4P6"/>
<dbReference type="SUPFAM" id="SSF50182">
    <property type="entry name" value="Sm-like ribonucleoproteins"/>
    <property type="match status" value="1"/>
</dbReference>
<evidence type="ECO:0000256" key="5">
    <source>
        <dbReference type="ARBA" id="ARBA00023136"/>
    </source>
</evidence>
<organism evidence="8 9">
    <name type="scientific">Cyclostephanos tholiformis</name>
    <dbReference type="NCBI Taxonomy" id="382380"/>
    <lineage>
        <taxon>Eukaryota</taxon>
        <taxon>Sar</taxon>
        <taxon>Stramenopiles</taxon>
        <taxon>Ochrophyta</taxon>
        <taxon>Bacillariophyta</taxon>
        <taxon>Coscinodiscophyceae</taxon>
        <taxon>Thalassiosirophycidae</taxon>
        <taxon>Stephanodiscales</taxon>
        <taxon>Stephanodiscaceae</taxon>
        <taxon>Cyclostephanos</taxon>
    </lineage>
</organism>
<evidence type="ECO:0000256" key="3">
    <source>
        <dbReference type="ARBA" id="ARBA00022692"/>
    </source>
</evidence>
<dbReference type="Proteomes" id="UP001530377">
    <property type="component" value="Unassembled WGS sequence"/>
</dbReference>
<dbReference type="InterPro" id="IPR006685">
    <property type="entry name" value="MscS_channel_2nd"/>
</dbReference>
<sequence length="467" mass="52183">MIWNWISILYFPVALRESIASAFALPRGVVKTTKLTVSASPTTASSLNAIIHDAASRVDSVRNLAVAGRIPWTKLVITKVQAWEIISIMRAETHILDVAMVFTLSVFLKKIGKFLYENLFSRIRKATSYEESVTFQVTETISEAARIAAVCYFVDTIEVAMEVTGIKGRKFDISSLIAKLIYATWAFFRVRIYKRGFFVSVVDRTPKMMNAKGSIVEIFDKISDFFLFSTLALIWMDILQVKPGKGLSSIFALGGAGTLSLTLASQDLTKRALNGNHNYHLAVFIIASILYPHYRCHSQHQHILHWLALSASDSFYVGDSILLGDGTSGTVVNMGWLTTDIRGSDELITKIPNTQLSNIRISNRSRMKFSQVKQQLNFKHEDMGRIPDVCTEIRKEIATTCPKVVTDGSKTFQVKWLDFGKDSIEVIVDCRLKTPPIGDEYFEARQGVLEAIARAVKASGVEFAKKK</sequence>
<evidence type="ECO:0000313" key="9">
    <source>
        <dbReference type="Proteomes" id="UP001530377"/>
    </source>
</evidence>
<dbReference type="Pfam" id="PF00924">
    <property type="entry name" value="MS_channel_2nd"/>
    <property type="match status" value="1"/>
</dbReference>
<comment type="caution">
    <text evidence="8">The sequence shown here is derived from an EMBL/GenBank/DDBJ whole genome shotgun (WGS) entry which is preliminary data.</text>
</comment>
<name>A0ABD3R4P6_9STRA</name>
<reference evidence="8 9" key="1">
    <citation type="submission" date="2024-10" db="EMBL/GenBank/DDBJ databases">
        <title>Updated reference genomes for cyclostephanoid diatoms.</title>
        <authorList>
            <person name="Roberts W.R."/>
            <person name="Alverson A.J."/>
        </authorList>
    </citation>
    <scope>NUCLEOTIDE SEQUENCE [LARGE SCALE GENOMIC DNA]</scope>
    <source>
        <strain evidence="8 9">AJA228-03</strain>
    </source>
</reference>
<feature type="signal peptide" evidence="6">
    <location>
        <begin position="1"/>
        <end position="16"/>
    </location>
</feature>
<proteinExistence type="predicted"/>
<dbReference type="PANTHER" id="PTHR30566">
    <property type="entry name" value="YNAI-RELATED MECHANOSENSITIVE ION CHANNEL"/>
    <property type="match status" value="1"/>
</dbReference>
<evidence type="ECO:0000256" key="6">
    <source>
        <dbReference type="SAM" id="SignalP"/>
    </source>
</evidence>
<evidence type="ECO:0000256" key="4">
    <source>
        <dbReference type="ARBA" id="ARBA00022989"/>
    </source>
</evidence>
<comment type="subcellular location">
    <subcellularLocation>
        <location evidence="1">Cell membrane</location>
        <topology evidence="1">Multi-pass membrane protein</topology>
    </subcellularLocation>
</comment>
<feature type="chain" id="PRO_5044844342" description="Mechanosensitive ion channel MscS domain-containing protein" evidence="6">
    <location>
        <begin position="17"/>
        <end position="467"/>
    </location>
</feature>
<dbReference type="GO" id="GO:0005886">
    <property type="term" value="C:plasma membrane"/>
    <property type="evidence" value="ECO:0007669"/>
    <property type="project" value="UniProtKB-SubCell"/>
</dbReference>